<feature type="region of interest" description="Disordered" evidence="5">
    <location>
        <begin position="1"/>
        <end position="23"/>
    </location>
</feature>
<dbReference type="AlphaFoldDB" id="A0A085WJY5"/>
<sequence>MSTPSPDSSAAATPPAPQPAGLDVSTSMRNAVKLGSSLMVTYGIALAVRLLLPRVLGPEAFGQFNWASEGFTAVFFVLAGLGLEVYIRKEVALRPQHASEFFGGTLLLQLTMAVTLLGVMQGLMHLDGKPDYLRVLVLLLGVYQLFFRCNGTLAAVLHARERVDGLSVANIATKCVWGGGQLLVLALGLPLPWLGVPILASEVVRAVVLFRLSRVHTGLEIRLDAKGTKEAMTGALPFFLNEAALAANGPMGIFLLGFLTNTTEVGWYGAGWNLAGMTLMAAPVVTWVLTPLMARAAAQSQDDLFRLSRRTLEAVSAFSIPMVLAIALGAETWIQLVYGEAFLPAAAVLRLQAPILALTYVAMVCASVLTALGKGWWVTRTSVVSMVLNSTLNLTLARPFLAWFGPVGGACASALALFICEVVAVGMLVWAVGGRAFDKQSLTRMGKTLAVCGVVTCVHLALVDLGPVRLVVGACLYIVLVFVTGAVRLDELQGLLRVVRQRRSRVQPSAAA</sequence>
<feature type="transmembrane region" description="Helical" evidence="6">
    <location>
        <begin position="383"/>
        <end position="401"/>
    </location>
</feature>
<evidence type="ECO:0000256" key="1">
    <source>
        <dbReference type="ARBA" id="ARBA00004141"/>
    </source>
</evidence>
<dbReference type="InterPro" id="IPR002797">
    <property type="entry name" value="Polysacc_synth"/>
</dbReference>
<feature type="transmembrane region" description="Helical" evidence="6">
    <location>
        <begin position="64"/>
        <end position="87"/>
    </location>
</feature>
<evidence type="ECO:0000256" key="3">
    <source>
        <dbReference type="ARBA" id="ARBA00022989"/>
    </source>
</evidence>
<dbReference type="Proteomes" id="UP000028725">
    <property type="component" value="Unassembled WGS sequence"/>
</dbReference>
<dbReference type="PANTHER" id="PTHR43424:SF1">
    <property type="entry name" value="LOCUS PUTATIVE PROTEIN 1-RELATED"/>
    <property type="match status" value="1"/>
</dbReference>
<dbReference type="OrthoDB" id="5240734at2"/>
<feature type="transmembrane region" description="Helical" evidence="6">
    <location>
        <begin position="271"/>
        <end position="294"/>
    </location>
</feature>
<feature type="compositionally biased region" description="Low complexity" evidence="5">
    <location>
        <begin position="1"/>
        <end position="13"/>
    </location>
</feature>
<feature type="transmembrane region" description="Helical" evidence="6">
    <location>
        <begin position="407"/>
        <end position="433"/>
    </location>
</feature>
<evidence type="ECO:0000256" key="4">
    <source>
        <dbReference type="ARBA" id="ARBA00023136"/>
    </source>
</evidence>
<dbReference type="InterPro" id="IPR052556">
    <property type="entry name" value="PolySynth_Transporter"/>
</dbReference>
<name>A0A085WJY5_9BACT</name>
<evidence type="ECO:0000256" key="5">
    <source>
        <dbReference type="SAM" id="MobiDB-lite"/>
    </source>
</evidence>
<protein>
    <submittedName>
        <fullName evidence="7">Uncharacterized protein</fullName>
    </submittedName>
</protein>
<evidence type="ECO:0000256" key="2">
    <source>
        <dbReference type="ARBA" id="ARBA00022692"/>
    </source>
</evidence>
<evidence type="ECO:0000256" key="6">
    <source>
        <dbReference type="SAM" id="Phobius"/>
    </source>
</evidence>
<feature type="transmembrane region" description="Helical" evidence="6">
    <location>
        <begin position="315"/>
        <end position="339"/>
    </location>
</feature>
<dbReference type="EMBL" id="JMCB01000006">
    <property type="protein sequence ID" value="KFE67998.1"/>
    <property type="molecule type" value="Genomic_DNA"/>
</dbReference>
<feature type="transmembrane region" description="Helical" evidence="6">
    <location>
        <begin position="445"/>
        <end position="462"/>
    </location>
</feature>
<feature type="transmembrane region" description="Helical" evidence="6">
    <location>
        <begin position="132"/>
        <end position="156"/>
    </location>
</feature>
<dbReference type="RefSeq" id="WP_044188400.1">
    <property type="nucleotide sequence ID" value="NZ_JMCB01000006.1"/>
</dbReference>
<dbReference type="Pfam" id="PF01943">
    <property type="entry name" value="Polysacc_synt"/>
    <property type="match status" value="1"/>
</dbReference>
<feature type="transmembrane region" description="Helical" evidence="6">
    <location>
        <begin position="351"/>
        <end position="371"/>
    </location>
</feature>
<keyword evidence="4 6" id="KW-0472">Membrane</keyword>
<feature type="transmembrane region" description="Helical" evidence="6">
    <location>
        <begin position="99"/>
        <end position="120"/>
    </location>
</feature>
<keyword evidence="8" id="KW-1185">Reference proteome</keyword>
<evidence type="ECO:0000313" key="7">
    <source>
        <dbReference type="EMBL" id="KFE67998.1"/>
    </source>
</evidence>
<comment type="subcellular location">
    <subcellularLocation>
        <location evidence="1">Membrane</location>
        <topology evidence="1">Multi-pass membrane protein</topology>
    </subcellularLocation>
</comment>
<keyword evidence="3 6" id="KW-1133">Transmembrane helix</keyword>
<feature type="transmembrane region" description="Helical" evidence="6">
    <location>
        <begin position="234"/>
        <end position="259"/>
    </location>
</feature>
<evidence type="ECO:0000313" key="8">
    <source>
        <dbReference type="Proteomes" id="UP000028725"/>
    </source>
</evidence>
<reference evidence="7 8" key="1">
    <citation type="submission" date="2014-04" db="EMBL/GenBank/DDBJ databases">
        <title>Genome assembly of Hyalangium minutum DSM 14724.</title>
        <authorList>
            <person name="Sharma G."/>
            <person name="Subramanian S."/>
        </authorList>
    </citation>
    <scope>NUCLEOTIDE SEQUENCE [LARGE SCALE GENOMIC DNA]</scope>
    <source>
        <strain evidence="7 8">DSM 14724</strain>
    </source>
</reference>
<dbReference type="PANTHER" id="PTHR43424">
    <property type="entry name" value="LOCUS PUTATIVE PROTEIN 1-RELATED"/>
    <property type="match status" value="1"/>
</dbReference>
<dbReference type="STRING" id="394096.DB31_7235"/>
<gene>
    <name evidence="7" type="ORF">DB31_7235</name>
</gene>
<organism evidence="7 8">
    <name type="scientific">Hyalangium minutum</name>
    <dbReference type="NCBI Taxonomy" id="394096"/>
    <lineage>
        <taxon>Bacteria</taxon>
        <taxon>Pseudomonadati</taxon>
        <taxon>Myxococcota</taxon>
        <taxon>Myxococcia</taxon>
        <taxon>Myxococcales</taxon>
        <taxon>Cystobacterineae</taxon>
        <taxon>Archangiaceae</taxon>
        <taxon>Hyalangium</taxon>
    </lineage>
</organism>
<feature type="transmembrane region" description="Helical" evidence="6">
    <location>
        <begin position="468"/>
        <end position="487"/>
    </location>
</feature>
<dbReference type="GO" id="GO:0016020">
    <property type="term" value="C:membrane"/>
    <property type="evidence" value="ECO:0007669"/>
    <property type="project" value="UniProtKB-SubCell"/>
</dbReference>
<proteinExistence type="predicted"/>
<accession>A0A085WJY5</accession>
<keyword evidence="2 6" id="KW-0812">Transmembrane</keyword>
<comment type="caution">
    <text evidence="7">The sequence shown here is derived from an EMBL/GenBank/DDBJ whole genome shotgun (WGS) entry which is preliminary data.</text>
</comment>
<feature type="transmembrane region" description="Helical" evidence="6">
    <location>
        <begin position="34"/>
        <end position="52"/>
    </location>
</feature>